<protein>
    <submittedName>
        <fullName evidence="12">Anaphase-promoting complex subunit 1-like isoform X1</fullName>
    </submittedName>
</protein>
<feature type="domain" description="Anaphase-promoting complex subunit 1 C-terminal" evidence="8">
    <location>
        <begin position="1745"/>
        <end position="1893"/>
    </location>
</feature>
<dbReference type="InterPro" id="IPR046794">
    <property type="entry name" value="Apc1_MidN"/>
</dbReference>
<evidence type="ECO:0000256" key="4">
    <source>
        <dbReference type="ARBA" id="ARBA00022776"/>
    </source>
</evidence>
<accession>A0A9W2ZYS5</accession>
<keyword evidence="3" id="KW-0677">Repeat</keyword>
<dbReference type="Pfam" id="PF18122">
    <property type="entry name" value="APC1_C"/>
    <property type="match status" value="1"/>
</dbReference>
<reference evidence="12" key="1">
    <citation type="submission" date="2025-08" db="UniProtKB">
        <authorList>
            <consortium name="RefSeq"/>
        </authorList>
    </citation>
    <scope>IDENTIFICATION</scope>
</reference>
<dbReference type="Proteomes" id="UP001165740">
    <property type="component" value="Chromosome 3"/>
</dbReference>
<dbReference type="InterPro" id="IPR041221">
    <property type="entry name" value="APC1_C"/>
</dbReference>
<evidence type="ECO:0000256" key="3">
    <source>
        <dbReference type="ARBA" id="ARBA00022737"/>
    </source>
</evidence>
<dbReference type="Pfam" id="PF20518">
    <property type="entry name" value="Apc1_MidN"/>
    <property type="match status" value="1"/>
</dbReference>
<organism evidence="11 12">
    <name type="scientific">Biomphalaria glabrata</name>
    <name type="common">Bloodfluke planorb</name>
    <name type="synonym">Freshwater snail</name>
    <dbReference type="NCBI Taxonomy" id="6526"/>
    <lineage>
        <taxon>Eukaryota</taxon>
        <taxon>Metazoa</taxon>
        <taxon>Spiralia</taxon>
        <taxon>Lophotrochozoa</taxon>
        <taxon>Mollusca</taxon>
        <taxon>Gastropoda</taxon>
        <taxon>Heterobranchia</taxon>
        <taxon>Euthyneura</taxon>
        <taxon>Panpulmonata</taxon>
        <taxon>Hygrophila</taxon>
        <taxon>Lymnaeoidea</taxon>
        <taxon>Planorbidae</taxon>
        <taxon>Biomphalaria</taxon>
    </lineage>
</organism>
<comment type="similarity">
    <text evidence="1">Belongs to the APC1 family.</text>
</comment>
<evidence type="ECO:0000256" key="5">
    <source>
        <dbReference type="ARBA" id="ARBA00023306"/>
    </source>
</evidence>
<evidence type="ECO:0000313" key="11">
    <source>
        <dbReference type="Proteomes" id="UP001165740"/>
    </source>
</evidence>
<dbReference type="GO" id="GO:0070979">
    <property type="term" value="P:protein K11-linked ubiquitination"/>
    <property type="evidence" value="ECO:0007669"/>
    <property type="project" value="TreeGrafter"/>
</dbReference>
<dbReference type="InterPro" id="IPR048971">
    <property type="entry name" value="Apc1_3rd"/>
</dbReference>
<evidence type="ECO:0000259" key="7">
    <source>
        <dbReference type="Pfam" id="PF12859"/>
    </source>
</evidence>
<proteinExistence type="inferred from homology"/>
<dbReference type="RefSeq" id="XP_055880081.1">
    <property type="nucleotide sequence ID" value="XM_056024106.1"/>
</dbReference>
<keyword evidence="11" id="KW-1185">Reference proteome</keyword>
<feature type="domain" description="Anaphase-promoting complex subunit 1 middle" evidence="9">
    <location>
        <begin position="676"/>
        <end position="989"/>
    </location>
</feature>
<dbReference type="GO" id="GO:0005680">
    <property type="term" value="C:anaphase-promoting complex"/>
    <property type="evidence" value="ECO:0007669"/>
    <property type="project" value="InterPro"/>
</dbReference>
<dbReference type="PANTHER" id="PTHR12827:SF3">
    <property type="entry name" value="ANAPHASE-PROMOTING COMPLEX SUBUNIT 1"/>
    <property type="match status" value="1"/>
</dbReference>
<feature type="domain" description="Anaphase-promoting complex subunit 1 beta-sandwich" evidence="10">
    <location>
        <begin position="1626"/>
        <end position="1711"/>
    </location>
</feature>
<dbReference type="Pfam" id="PF21282">
    <property type="entry name" value="APC1_3rd"/>
    <property type="match status" value="1"/>
</dbReference>
<dbReference type="InterPro" id="IPR011989">
    <property type="entry name" value="ARM-like"/>
</dbReference>
<feature type="domain" description="Anaphase-promoting complex subunit 1 N-terminal" evidence="7">
    <location>
        <begin position="63"/>
        <end position="188"/>
    </location>
</feature>
<dbReference type="OrthoDB" id="26401at2759"/>
<dbReference type="GO" id="GO:0031145">
    <property type="term" value="P:anaphase-promoting complex-dependent catabolic process"/>
    <property type="evidence" value="ECO:0007669"/>
    <property type="project" value="TreeGrafter"/>
</dbReference>
<evidence type="ECO:0000256" key="1">
    <source>
        <dbReference type="ARBA" id="ARBA00010547"/>
    </source>
</evidence>
<gene>
    <name evidence="12" type="primary">LOC106078235</name>
</gene>
<sequence length="1936" mass="214500">MITSCDTQDFIPFGRDYIRRHPGQFQIKRKCDSPIADQGFTLFNSFKEITLQDSIKQKESWVFREHGRDVVFDEELYVNGTTVVWSRGSQGNFRTVVKAFTMDSPVLQALWASFVISPGGNTVDSSSSMGSAGKEQKGICTVESSTVSFFDLDGGEYSSSLPFQVSHTWLIRNGLLFERTLTHAEMKSVKKNCPSQTIFFSMLHPLDEVAPVITKISAPSGSPKISYFTDSNVSVIFTNCEPSIAVTFDSLTGLHSVWRIRRARQEEITVLTASWDSTSFLYTATPYNGRAGLNISGNLSQQLANVSLSHSSSLSPMRTFSSKVMSPSGIMRSSPGLTNKVQTHQSPVAINQALYRFHTPPPLARSPSMFMYPNGGSPQNGSFLGNESIGPDPMNSLQPSVCLEQLWSESAPQTGEKSLGKASKAFLTEDLCGQQFLCCMVPYRQHLRCLKFEESNDGSQLIFGSVTVIHAKDATPIQSDNMMLVLETSGLLILYTGTTKISQVHIPVLPLGTGSVSLLRSINTPYGSPMRGEVFTSSRPPSAMDIRFDDEMYSMFCQMTHISPVSANLEDSVGQLDGSMGGQVMVTPGSNFIQNLRDNVGKKFSAELINGTLVRTELPPMTTSPGIDLTLKALKYLLPKDVALQVLGRWYTTRNSPGSVGCVSEWLMFYKCLLGMMGYDTCKLGLTSNKDGDGSISPVLQSKKAKPSDQGADEDWDYLVKSVHHGLSAYTQQLFDMEDSCSTSHIQTSRPCSINSTALLYQFCPAVMLALHLVYEELKLHTLLQEDLCSLAPLVHQIACDLKCDSYTDCYRRDFPHLFEKIDDVSQVTEEDLSKMQYPQIFPSEAPTVLGWINQALATGPCPKPMLYIPVCENIRKVIIVYAVARLVSEGLPVELCVERCLKKIAPAGHRAPTADTTLSFSLSENVWMSKAEAIVLTMSELNLSQRDIDCLPIGMSIPMREACLICRSEPRSDWPKNVYILIGRQDLSDLASITSSTPSYNRAKSAPREREDLEKEDEDGMEHLDEEVLKLRFPKDLRIQEVKRLLQSARPVIVAIKQRPEVNDHDFIEEQEKALLATCVRTMALPVGRGILTLHTCQPLLTETLPIPKLCLTGKSPPRNTTVDFTRIEVPSNMSVWPQFHNGVAAGLRIADSTQVESAWIIYNKPKELTNEFGGFLMALGLNGHLPKLCTFNIHEYISEGNELVTIGILLGMSAAKRGSMDQTVIKALGVHVSALLPPTSVELNIAHNTRVAAILGVGLLYQGTGHLYMAEVMLSEIGRPPGPEMENCVDRDSYALSAGLSLGLIMFGKGNQTMGMSDLSMADLLCHLMVGGHTKPMLWPNRDRVYKAPSFLIKEGDRVNVDVTSPGATLALGMIFFNTSNSAVSDWLKAPQTQFMLDQVRPDFLCLRTISHGLVNWDMILPTAAWVEGNIPEIVKKYAFYKPQPDTNNDLDPSIDLQTMSQAYCNITSGACLVMGLKFAGSANREAYKTMLDSLGGSLKLLGDQYLLDQAGRSTVENCISIKVLSLAIVMAGTGDLMTLRICRALRRRVGAQYHQFTYGNHMCIAMAIGLLFLGGGKFTLKTTPEAVGAMLCAFYPQWPVISSDNKYHLQAFRHLYVLACEPRLIIPRDVDTGRFCFVPLQIKFKGCASYKPVSFQCGAPYIVPELNKLEEVQVYGARYWPITFRVDKNWDSLVLLLQKGGVLPVKKRAGHLSYMEDPKGYRSALAKSLTADNSCHFTSHSDVIKSFTSDAKITSLAEFFIKQDISDNGIMQELSSIIYQCVTQEKVEAICPHFILKHIGQYFANKSSTLGLQQIKLVMNYYTSSHCLIKSGSSRLIHTEFLLSLRCKIEELLDLWLQENEVILLQYFHGQTTDQAVGHLAHFLVWFSIPGRQDLTESIFNDCPALPLLASLFPQLTMAGLIRLHRSLTSERL</sequence>
<dbReference type="GO" id="GO:0007091">
    <property type="term" value="P:metaphase/anaphase transition of mitotic cell cycle"/>
    <property type="evidence" value="ECO:0007669"/>
    <property type="project" value="TreeGrafter"/>
</dbReference>
<dbReference type="GO" id="GO:0060090">
    <property type="term" value="F:molecular adaptor activity"/>
    <property type="evidence" value="ECO:0007669"/>
    <property type="project" value="TreeGrafter"/>
</dbReference>
<dbReference type="PANTHER" id="PTHR12827">
    <property type="entry name" value="MEIOTIC CHECKPOINT REGULATOR TSG24 FAMILY MEMBER"/>
    <property type="match status" value="1"/>
</dbReference>
<name>A0A9W2ZYS5_BIOGL</name>
<dbReference type="Pfam" id="PF12859">
    <property type="entry name" value="ANAPC1"/>
    <property type="match status" value="1"/>
</dbReference>
<dbReference type="OMA" id="MQPPDSR"/>
<evidence type="ECO:0000259" key="9">
    <source>
        <dbReference type="Pfam" id="PF20518"/>
    </source>
</evidence>
<evidence type="ECO:0000313" key="12">
    <source>
        <dbReference type="RefSeq" id="XP_055880081.1"/>
    </source>
</evidence>
<dbReference type="GeneID" id="106078235"/>
<keyword evidence="5" id="KW-0131">Cell cycle</keyword>
<dbReference type="Gene3D" id="1.25.10.10">
    <property type="entry name" value="Leucine-rich Repeat Variant"/>
    <property type="match status" value="2"/>
</dbReference>
<evidence type="ECO:0000256" key="6">
    <source>
        <dbReference type="SAM" id="MobiDB-lite"/>
    </source>
</evidence>
<keyword evidence="2" id="KW-0132">Cell division</keyword>
<keyword evidence="4" id="KW-0498">Mitosis</keyword>
<dbReference type="InterPro" id="IPR024990">
    <property type="entry name" value="Apc1"/>
</dbReference>
<evidence type="ECO:0000256" key="2">
    <source>
        <dbReference type="ARBA" id="ARBA00022618"/>
    </source>
</evidence>
<feature type="region of interest" description="Disordered" evidence="6">
    <location>
        <begin position="998"/>
        <end position="1022"/>
    </location>
</feature>
<evidence type="ECO:0000259" key="8">
    <source>
        <dbReference type="Pfam" id="PF18122"/>
    </source>
</evidence>
<dbReference type="GO" id="GO:0051301">
    <property type="term" value="P:cell division"/>
    <property type="evidence" value="ECO:0007669"/>
    <property type="project" value="UniProtKB-KW"/>
</dbReference>
<dbReference type="InterPro" id="IPR049255">
    <property type="entry name" value="Apc1_N"/>
</dbReference>
<evidence type="ECO:0000259" key="10">
    <source>
        <dbReference type="Pfam" id="PF21282"/>
    </source>
</evidence>